<name>A0AA38M9G5_9CUCU</name>
<evidence type="ECO:0000313" key="2">
    <source>
        <dbReference type="Proteomes" id="UP001168821"/>
    </source>
</evidence>
<dbReference type="AlphaFoldDB" id="A0AA38M9G5"/>
<dbReference type="Proteomes" id="UP001168821">
    <property type="component" value="Unassembled WGS sequence"/>
</dbReference>
<comment type="caution">
    <text evidence="1">The sequence shown here is derived from an EMBL/GenBank/DDBJ whole genome shotgun (WGS) entry which is preliminary data.</text>
</comment>
<sequence length="90" mass="10337">MRTEHHITSTKKRKAWDRIEPLNLNECFNRLRIRIDSCDSVNKSIASVPLGRVDNGLVCPTTGGHAYGRKFRLVTYAVQRRIVLRSSSIR</sequence>
<protein>
    <submittedName>
        <fullName evidence="1">Uncharacterized protein</fullName>
    </submittedName>
</protein>
<evidence type="ECO:0000313" key="1">
    <source>
        <dbReference type="EMBL" id="KAJ3648024.1"/>
    </source>
</evidence>
<organism evidence="1 2">
    <name type="scientific">Zophobas morio</name>
    <dbReference type="NCBI Taxonomy" id="2755281"/>
    <lineage>
        <taxon>Eukaryota</taxon>
        <taxon>Metazoa</taxon>
        <taxon>Ecdysozoa</taxon>
        <taxon>Arthropoda</taxon>
        <taxon>Hexapoda</taxon>
        <taxon>Insecta</taxon>
        <taxon>Pterygota</taxon>
        <taxon>Neoptera</taxon>
        <taxon>Endopterygota</taxon>
        <taxon>Coleoptera</taxon>
        <taxon>Polyphaga</taxon>
        <taxon>Cucujiformia</taxon>
        <taxon>Tenebrionidae</taxon>
        <taxon>Zophobas</taxon>
    </lineage>
</organism>
<dbReference type="EMBL" id="JALNTZ010000006">
    <property type="protein sequence ID" value="KAJ3648024.1"/>
    <property type="molecule type" value="Genomic_DNA"/>
</dbReference>
<reference evidence="1" key="1">
    <citation type="journal article" date="2023" name="G3 (Bethesda)">
        <title>Whole genome assemblies of Zophobas morio and Tenebrio molitor.</title>
        <authorList>
            <person name="Kaur S."/>
            <person name="Stinson S.A."/>
            <person name="diCenzo G.C."/>
        </authorList>
    </citation>
    <scope>NUCLEOTIDE SEQUENCE</scope>
    <source>
        <strain evidence="1">QUZm001</strain>
    </source>
</reference>
<accession>A0AA38M9G5</accession>
<proteinExistence type="predicted"/>
<gene>
    <name evidence="1" type="ORF">Zmor_019860</name>
</gene>
<keyword evidence="2" id="KW-1185">Reference proteome</keyword>